<evidence type="ECO:0000313" key="1">
    <source>
        <dbReference type="EMBL" id="CAG8850925.1"/>
    </source>
</evidence>
<name>A0ABN7X8U7_GIGMA</name>
<dbReference type="InterPro" id="IPR012337">
    <property type="entry name" value="RNaseH-like_sf"/>
</dbReference>
<organism evidence="1 2">
    <name type="scientific">Gigaspora margarita</name>
    <dbReference type="NCBI Taxonomy" id="4874"/>
    <lineage>
        <taxon>Eukaryota</taxon>
        <taxon>Fungi</taxon>
        <taxon>Fungi incertae sedis</taxon>
        <taxon>Mucoromycota</taxon>
        <taxon>Glomeromycotina</taxon>
        <taxon>Glomeromycetes</taxon>
        <taxon>Diversisporales</taxon>
        <taxon>Gigasporaceae</taxon>
        <taxon>Gigaspora</taxon>
    </lineage>
</organism>
<feature type="non-terminal residue" evidence="1">
    <location>
        <position position="1"/>
    </location>
</feature>
<protein>
    <submittedName>
        <fullName evidence="1">12913_t:CDS:1</fullName>
    </submittedName>
</protein>
<evidence type="ECO:0000313" key="2">
    <source>
        <dbReference type="Proteomes" id="UP000789901"/>
    </source>
</evidence>
<comment type="caution">
    <text evidence="1">The sequence shown here is derived from an EMBL/GenBank/DDBJ whole genome shotgun (WGS) entry which is preliminary data.</text>
</comment>
<sequence>LNLVGKDSAEEVSYFKNYEVVLKEIYAYFAISHQKWQHLKLFQSLDNKDLQLAILRVVSTRWLSLSNAVSNLHQIIFSIKDVLYDEAFNDSCTKTRQWAKALYDDIDSEFILATKYLADILSIINDDIAPTCGYYLREYINDTLEFDELPSIFKEFALAFIKNLCQRFPNVGIYNAIQIFDFSQIPVNTREMVTFGENEIQVLEAKLGLKNYKELGFVEGWKRIFDSSQFIILYPNESKKVLET</sequence>
<dbReference type="SUPFAM" id="SSF53098">
    <property type="entry name" value="Ribonuclease H-like"/>
    <property type="match status" value="1"/>
</dbReference>
<dbReference type="Proteomes" id="UP000789901">
    <property type="component" value="Unassembled WGS sequence"/>
</dbReference>
<dbReference type="EMBL" id="CAJVQB010103428">
    <property type="protein sequence ID" value="CAG8850925.1"/>
    <property type="molecule type" value="Genomic_DNA"/>
</dbReference>
<proteinExistence type="predicted"/>
<feature type="non-terminal residue" evidence="1">
    <location>
        <position position="244"/>
    </location>
</feature>
<keyword evidence="2" id="KW-1185">Reference proteome</keyword>
<gene>
    <name evidence="1" type="ORF">GMARGA_LOCUS40464</name>
</gene>
<reference evidence="1 2" key="1">
    <citation type="submission" date="2021-06" db="EMBL/GenBank/DDBJ databases">
        <authorList>
            <person name="Kallberg Y."/>
            <person name="Tangrot J."/>
            <person name="Rosling A."/>
        </authorList>
    </citation>
    <scope>NUCLEOTIDE SEQUENCE [LARGE SCALE GENOMIC DNA]</scope>
    <source>
        <strain evidence="1 2">120-4 pot B 10/14</strain>
    </source>
</reference>
<accession>A0ABN7X8U7</accession>